<dbReference type="EMBL" id="PUHQ01000041">
    <property type="protein sequence ID" value="KAG0660742.1"/>
    <property type="molecule type" value="Genomic_DNA"/>
</dbReference>
<evidence type="ECO:0000256" key="9">
    <source>
        <dbReference type="SAM" id="MobiDB-lite"/>
    </source>
</evidence>
<dbReference type="OrthoDB" id="29558at2759"/>
<dbReference type="GO" id="GO:0005787">
    <property type="term" value="C:signal peptidase complex"/>
    <property type="evidence" value="ECO:0007669"/>
    <property type="project" value="InterPro"/>
</dbReference>
<comment type="function">
    <text evidence="8">Component of the signal peptidase complex (SPC) which catalyzes the cleavage of N-terminal signal sequences from nascent proteins as they are translocated into the lumen of the endoplasmic reticulum. Enhances the enzymatic activity of SPC and facilitates the interactions between different components of the translocation site.</text>
</comment>
<comment type="similarity">
    <text evidence="2">Belongs to the SPCS2 family.</text>
</comment>
<sequence>MKPERTNASVSSTALQAEHRPTRTQSNGQEIDEQGQAGRSVARQRHRARFAPLSSRFSRVKSTDASFVGASTALAASTTAPPAREPVIRVNTANLTELKNAVDDHLKLVLSSPEQAFKRSYVHDDVRLAVGWTAVGVAVATGYYSYVVDDFHRTKHWVAVGVVVYLALNTVLALYVALVEKSTIYEGKRRTIASRISTERISLSSVAYSSPTHYTTSSWVPFPLSLLLPSPTSAPKPSSASPTSDSSSSLSQRDDDPARYPLYRLTLAYSHSSNANKSLLASDTLVLEKPFGEMFDEEGRLAVRVVEDWVLGTEGLGKVVREKKPNSGLLSGTTSGDEGR</sequence>
<keyword evidence="12" id="KW-1185">Reference proteome</keyword>
<proteinExistence type="inferred from homology"/>
<feature type="region of interest" description="Disordered" evidence="9">
    <location>
        <begin position="1"/>
        <end position="44"/>
    </location>
</feature>
<evidence type="ECO:0000256" key="6">
    <source>
        <dbReference type="ARBA" id="ARBA00022989"/>
    </source>
</evidence>
<evidence type="ECO:0000313" key="11">
    <source>
        <dbReference type="EMBL" id="KAG0660742.1"/>
    </source>
</evidence>
<evidence type="ECO:0000256" key="5">
    <source>
        <dbReference type="ARBA" id="ARBA00022824"/>
    </source>
</evidence>
<keyword evidence="7 10" id="KW-0472">Membrane</keyword>
<feature type="compositionally biased region" description="Low complexity" evidence="9">
    <location>
        <begin position="233"/>
        <end position="251"/>
    </location>
</feature>
<evidence type="ECO:0000256" key="10">
    <source>
        <dbReference type="SAM" id="Phobius"/>
    </source>
</evidence>
<name>A0A9P7B613_RHOMI</name>
<dbReference type="Pfam" id="PF06703">
    <property type="entry name" value="SPC25"/>
    <property type="match status" value="1"/>
</dbReference>
<evidence type="ECO:0000256" key="8">
    <source>
        <dbReference type="ARBA" id="ARBA00045608"/>
    </source>
</evidence>
<dbReference type="Proteomes" id="UP000777482">
    <property type="component" value="Unassembled WGS sequence"/>
</dbReference>
<accession>A0A9P7B613</accession>
<keyword evidence="4 10" id="KW-0812">Transmembrane</keyword>
<gene>
    <name evidence="11" type="ORF">C6P46_004426</name>
</gene>
<comment type="caution">
    <text evidence="11">The sequence shown here is derived from an EMBL/GenBank/DDBJ whole genome shotgun (WGS) entry which is preliminary data.</text>
</comment>
<dbReference type="GO" id="GO:0045047">
    <property type="term" value="P:protein targeting to ER"/>
    <property type="evidence" value="ECO:0007669"/>
    <property type="project" value="TreeGrafter"/>
</dbReference>
<organism evidence="11 12">
    <name type="scientific">Rhodotorula mucilaginosa</name>
    <name type="common">Yeast</name>
    <name type="synonym">Rhodotorula rubra</name>
    <dbReference type="NCBI Taxonomy" id="5537"/>
    <lineage>
        <taxon>Eukaryota</taxon>
        <taxon>Fungi</taxon>
        <taxon>Dikarya</taxon>
        <taxon>Basidiomycota</taxon>
        <taxon>Pucciniomycotina</taxon>
        <taxon>Microbotryomycetes</taxon>
        <taxon>Sporidiobolales</taxon>
        <taxon>Sporidiobolaceae</taxon>
        <taxon>Rhodotorula</taxon>
    </lineage>
</organism>
<dbReference type="PANTHER" id="PTHR13085:SF0">
    <property type="entry name" value="SIGNAL PEPTIDASE COMPLEX SUBUNIT 2"/>
    <property type="match status" value="1"/>
</dbReference>
<reference evidence="11 12" key="1">
    <citation type="submission" date="2020-11" db="EMBL/GenBank/DDBJ databases">
        <title>Kefir isolates.</title>
        <authorList>
            <person name="Marcisauskas S."/>
            <person name="Kim Y."/>
            <person name="Blasche S."/>
        </authorList>
    </citation>
    <scope>NUCLEOTIDE SEQUENCE [LARGE SCALE GENOMIC DNA]</scope>
    <source>
        <strain evidence="11 12">KR</strain>
    </source>
</reference>
<protein>
    <recommendedName>
        <fullName evidence="3">Signal peptidase complex subunit 2</fullName>
    </recommendedName>
</protein>
<keyword evidence="6 10" id="KW-1133">Transmembrane helix</keyword>
<evidence type="ECO:0000256" key="2">
    <source>
        <dbReference type="ARBA" id="ARBA00007324"/>
    </source>
</evidence>
<dbReference type="PANTHER" id="PTHR13085">
    <property type="entry name" value="MICROSOMAL SIGNAL PEPTIDASE 25 KDA SUBUNIT"/>
    <property type="match status" value="1"/>
</dbReference>
<feature type="transmembrane region" description="Helical" evidence="10">
    <location>
        <begin position="158"/>
        <end position="179"/>
    </location>
</feature>
<evidence type="ECO:0000256" key="1">
    <source>
        <dbReference type="ARBA" id="ARBA00004477"/>
    </source>
</evidence>
<keyword evidence="5" id="KW-0256">Endoplasmic reticulum</keyword>
<feature type="region of interest" description="Disordered" evidence="9">
    <location>
        <begin position="233"/>
        <end position="256"/>
    </location>
</feature>
<feature type="compositionally biased region" description="Polar residues" evidence="9">
    <location>
        <begin position="1"/>
        <end position="15"/>
    </location>
</feature>
<dbReference type="InterPro" id="IPR009582">
    <property type="entry name" value="Spc2/SPCS2"/>
</dbReference>
<comment type="subcellular location">
    <subcellularLocation>
        <location evidence="1">Endoplasmic reticulum membrane</location>
        <topology evidence="1">Multi-pass membrane protein</topology>
    </subcellularLocation>
</comment>
<feature type="transmembrane region" description="Helical" evidence="10">
    <location>
        <begin position="128"/>
        <end position="146"/>
    </location>
</feature>
<evidence type="ECO:0000256" key="7">
    <source>
        <dbReference type="ARBA" id="ARBA00023136"/>
    </source>
</evidence>
<dbReference type="GO" id="GO:0006465">
    <property type="term" value="P:signal peptide processing"/>
    <property type="evidence" value="ECO:0007669"/>
    <property type="project" value="InterPro"/>
</dbReference>
<dbReference type="AlphaFoldDB" id="A0A9P7B613"/>
<evidence type="ECO:0000256" key="4">
    <source>
        <dbReference type="ARBA" id="ARBA00022692"/>
    </source>
</evidence>
<evidence type="ECO:0000256" key="3">
    <source>
        <dbReference type="ARBA" id="ARBA00017057"/>
    </source>
</evidence>
<evidence type="ECO:0000313" key="12">
    <source>
        <dbReference type="Proteomes" id="UP000777482"/>
    </source>
</evidence>